<name>A0A5C3M6H6_9AGAR</name>
<keyword evidence="1" id="KW-0812">Transmembrane</keyword>
<evidence type="ECO:0000256" key="1">
    <source>
        <dbReference type="SAM" id="Phobius"/>
    </source>
</evidence>
<feature type="transmembrane region" description="Helical" evidence="1">
    <location>
        <begin position="593"/>
        <end position="615"/>
    </location>
</feature>
<evidence type="ECO:0008006" key="4">
    <source>
        <dbReference type="Google" id="ProtNLM"/>
    </source>
</evidence>
<sequence length="682" mass="78260">MLPVPLRISILLRKLLGAWKKSLNISTRRLGVLLYFFLKWLRVGRVTSVKQEENFLDPLNFDIISTSMAPSPSYESSPETEQFAAVQKEAEPEASIIASSPSDVNIDGAIASLRKVESMYEYRSPFSDEYFQFPEEWSNAPEQPDSTSLAPITAAQLLPRRQPIGQDQDSMATGQPWYTDPDLSQDNASIGYIPPLTTSFEFDRVPIGWTPFIHPHGPCYFWNSENRTLTNADLYDPQILQQVSTAIQWLFYELSTISQKVPSDVQLVLDLKRDSEHDGRIMIGYYFASQRGRCLFWLKEKYIKRLFKRVRGVRSHSHVRYLMEAEYWLHYHTFPHVQRLPQETLDELKGLLLYTAIDQTVNMMTTAEHSIEEVNRCIDVADNIHCDIPLIDIDFSEWVAQHQSRAYSVWTVGYLMSVFALNKWDNFHGQKNARWQRDDLLHLPSEKGLKFKYFVLVLSPILFYSPESYLHSLNKILVGDAIFSEAWRNFVKELHAEWNSLIIIATVILATNVAFLAIPTVDNGQAPDTRSPAQILSYISIISSASSIILGQLLARYHRIKGWENLDDRIEDHFEFLTGIGCDLLSIMYSFPYALLSWGMFAFLAAFLVMCFQATPDVARWLVGVVSMLVGLLILWCMFKARGSDEDNQRRAEIFNHISLSIRKIFRIPHFNGPSPTHTLSA</sequence>
<evidence type="ECO:0000313" key="3">
    <source>
        <dbReference type="Proteomes" id="UP000308652"/>
    </source>
</evidence>
<keyword evidence="1" id="KW-1133">Transmembrane helix</keyword>
<proteinExistence type="predicted"/>
<keyword evidence="3" id="KW-1185">Reference proteome</keyword>
<dbReference type="Proteomes" id="UP000308652">
    <property type="component" value="Unassembled WGS sequence"/>
</dbReference>
<gene>
    <name evidence="2" type="ORF">BDQ12DRAFT_490573</name>
</gene>
<keyword evidence="1" id="KW-0472">Membrane</keyword>
<accession>A0A5C3M6H6</accession>
<dbReference type="OrthoDB" id="2657661at2759"/>
<evidence type="ECO:0000313" key="2">
    <source>
        <dbReference type="EMBL" id="TFK40283.1"/>
    </source>
</evidence>
<reference evidence="2 3" key="1">
    <citation type="journal article" date="2019" name="Nat. Ecol. Evol.">
        <title>Megaphylogeny resolves global patterns of mushroom evolution.</title>
        <authorList>
            <person name="Varga T."/>
            <person name="Krizsan K."/>
            <person name="Foldi C."/>
            <person name="Dima B."/>
            <person name="Sanchez-Garcia M."/>
            <person name="Sanchez-Ramirez S."/>
            <person name="Szollosi G.J."/>
            <person name="Szarkandi J.G."/>
            <person name="Papp V."/>
            <person name="Albert L."/>
            <person name="Andreopoulos W."/>
            <person name="Angelini C."/>
            <person name="Antonin V."/>
            <person name="Barry K.W."/>
            <person name="Bougher N.L."/>
            <person name="Buchanan P."/>
            <person name="Buyck B."/>
            <person name="Bense V."/>
            <person name="Catcheside P."/>
            <person name="Chovatia M."/>
            <person name="Cooper J."/>
            <person name="Damon W."/>
            <person name="Desjardin D."/>
            <person name="Finy P."/>
            <person name="Geml J."/>
            <person name="Haridas S."/>
            <person name="Hughes K."/>
            <person name="Justo A."/>
            <person name="Karasinski D."/>
            <person name="Kautmanova I."/>
            <person name="Kiss B."/>
            <person name="Kocsube S."/>
            <person name="Kotiranta H."/>
            <person name="LaButti K.M."/>
            <person name="Lechner B.E."/>
            <person name="Liimatainen K."/>
            <person name="Lipzen A."/>
            <person name="Lukacs Z."/>
            <person name="Mihaltcheva S."/>
            <person name="Morgado L.N."/>
            <person name="Niskanen T."/>
            <person name="Noordeloos M.E."/>
            <person name="Ohm R.A."/>
            <person name="Ortiz-Santana B."/>
            <person name="Ovrebo C."/>
            <person name="Racz N."/>
            <person name="Riley R."/>
            <person name="Savchenko A."/>
            <person name="Shiryaev A."/>
            <person name="Soop K."/>
            <person name="Spirin V."/>
            <person name="Szebenyi C."/>
            <person name="Tomsovsky M."/>
            <person name="Tulloss R.E."/>
            <person name="Uehling J."/>
            <person name="Grigoriev I.V."/>
            <person name="Vagvolgyi C."/>
            <person name="Papp T."/>
            <person name="Martin F.M."/>
            <person name="Miettinen O."/>
            <person name="Hibbett D.S."/>
            <person name="Nagy L.G."/>
        </authorList>
    </citation>
    <scope>NUCLEOTIDE SEQUENCE [LARGE SCALE GENOMIC DNA]</scope>
    <source>
        <strain evidence="2 3">CBS 166.37</strain>
    </source>
</reference>
<feature type="transmembrane region" description="Helical" evidence="1">
    <location>
        <begin position="538"/>
        <end position="555"/>
    </location>
</feature>
<feature type="transmembrane region" description="Helical" evidence="1">
    <location>
        <begin position="621"/>
        <end position="641"/>
    </location>
</feature>
<organism evidence="2 3">
    <name type="scientific">Crucibulum laeve</name>
    <dbReference type="NCBI Taxonomy" id="68775"/>
    <lineage>
        <taxon>Eukaryota</taxon>
        <taxon>Fungi</taxon>
        <taxon>Dikarya</taxon>
        <taxon>Basidiomycota</taxon>
        <taxon>Agaricomycotina</taxon>
        <taxon>Agaricomycetes</taxon>
        <taxon>Agaricomycetidae</taxon>
        <taxon>Agaricales</taxon>
        <taxon>Agaricineae</taxon>
        <taxon>Nidulariaceae</taxon>
        <taxon>Crucibulum</taxon>
    </lineage>
</organism>
<dbReference type="EMBL" id="ML213597">
    <property type="protein sequence ID" value="TFK40283.1"/>
    <property type="molecule type" value="Genomic_DNA"/>
</dbReference>
<feature type="transmembrane region" description="Helical" evidence="1">
    <location>
        <begin position="498"/>
        <end position="518"/>
    </location>
</feature>
<dbReference type="AlphaFoldDB" id="A0A5C3M6H6"/>
<protein>
    <recommendedName>
        <fullName evidence="4">WW domain-containing protein</fullName>
    </recommendedName>
</protein>